<reference evidence="2" key="1">
    <citation type="journal article" date="2019" name="Int. J. Syst. Evol. Microbiol.">
        <title>The Global Catalogue of Microorganisms (GCM) 10K type strain sequencing project: providing services to taxonomists for standard genome sequencing and annotation.</title>
        <authorList>
            <consortium name="The Broad Institute Genomics Platform"/>
            <consortium name="The Broad Institute Genome Sequencing Center for Infectious Disease"/>
            <person name="Wu L."/>
            <person name="Ma J."/>
        </authorList>
    </citation>
    <scope>NUCLEOTIDE SEQUENCE [LARGE SCALE GENOMIC DNA]</scope>
    <source>
        <strain evidence="2">JCM 17705</strain>
    </source>
</reference>
<keyword evidence="2" id="KW-1185">Reference proteome</keyword>
<proteinExistence type="predicted"/>
<comment type="caution">
    <text evidence="1">The sequence shown here is derived from an EMBL/GenBank/DDBJ whole genome shotgun (WGS) entry which is preliminary data.</text>
</comment>
<organism evidence="1 2">
    <name type="scientific">Mucilaginibacter gynuensis</name>
    <dbReference type="NCBI Taxonomy" id="1302236"/>
    <lineage>
        <taxon>Bacteria</taxon>
        <taxon>Pseudomonadati</taxon>
        <taxon>Bacteroidota</taxon>
        <taxon>Sphingobacteriia</taxon>
        <taxon>Sphingobacteriales</taxon>
        <taxon>Sphingobacteriaceae</taxon>
        <taxon>Mucilaginibacter</taxon>
    </lineage>
</organism>
<protein>
    <submittedName>
        <fullName evidence="1">Uncharacterized protein</fullName>
    </submittedName>
</protein>
<name>A0ABP8HFH7_9SPHI</name>
<sequence length="107" mass="11617">MIRKRPHTLKYVSKGDVPIQDGDGNWIPGTAGESVELGCRYEPNGAGRSINGTDGTVVIYNGIVYLPSRSDAIPFGITVEVFEGDEKIASGSVLRFSKGQMNCRLWV</sequence>
<evidence type="ECO:0000313" key="2">
    <source>
        <dbReference type="Proteomes" id="UP001500582"/>
    </source>
</evidence>
<dbReference type="RefSeq" id="WP_345213797.1">
    <property type="nucleotide sequence ID" value="NZ_BAABFT010000021.1"/>
</dbReference>
<dbReference type="EMBL" id="BAABFT010000021">
    <property type="protein sequence ID" value="GAA4338486.1"/>
    <property type="molecule type" value="Genomic_DNA"/>
</dbReference>
<evidence type="ECO:0000313" key="1">
    <source>
        <dbReference type="EMBL" id="GAA4338486.1"/>
    </source>
</evidence>
<dbReference type="Proteomes" id="UP001500582">
    <property type="component" value="Unassembled WGS sequence"/>
</dbReference>
<accession>A0ABP8HFH7</accession>
<gene>
    <name evidence="1" type="ORF">GCM10023149_48480</name>
</gene>